<reference evidence="2 3" key="1">
    <citation type="submission" date="2018-05" db="EMBL/GenBank/DDBJ databases">
        <title>Genomic Encyclopedia of Type Strains, Phase IV (KMG-IV): sequencing the most valuable type-strain genomes for metagenomic binning, comparative biology and taxonomic classification.</title>
        <authorList>
            <person name="Goeker M."/>
        </authorList>
    </citation>
    <scope>NUCLEOTIDE SEQUENCE [LARGE SCALE GENOMIC DNA]</scope>
    <source>
        <strain evidence="2 3">DSM 25350</strain>
    </source>
</reference>
<dbReference type="AlphaFoldDB" id="A0A316FYX4"/>
<dbReference type="RefSeq" id="WP_109762878.1">
    <property type="nucleotide sequence ID" value="NZ_QGGU01000004.1"/>
</dbReference>
<name>A0A316FYX4_9GAMM</name>
<proteinExistence type="predicted"/>
<feature type="transmembrane region" description="Helical" evidence="1">
    <location>
        <begin position="12"/>
        <end position="33"/>
    </location>
</feature>
<comment type="caution">
    <text evidence="2">The sequence shown here is derived from an EMBL/GenBank/DDBJ whole genome shotgun (WGS) entry which is preliminary data.</text>
</comment>
<evidence type="ECO:0000313" key="3">
    <source>
        <dbReference type="Proteomes" id="UP000245790"/>
    </source>
</evidence>
<gene>
    <name evidence="2" type="ORF">C8D97_104114</name>
</gene>
<evidence type="ECO:0000313" key="2">
    <source>
        <dbReference type="EMBL" id="PWK52896.1"/>
    </source>
</evidence>
<evidence type="ECO:0000256" key="1">
    <source>
        <dbReference type="SAM" id="Phobius"/>
    </source>
</evidence>
<protein>
    <submittedName>
        <fullName evidence="2">Uncharacterized protein</fullName>
    </submittedName>
</protein>
<organism evidence="2 3">
    <name type="scientific">Pleionea mediterranea</name>
    <dbReference type="NCBI Taxonomy" id="523701"/>
    <lineage>
        <taxon>Bacteria</taxon>
        <taxon>Pseudomonadati</taxon>
        <taxon>Pseudomonadota</taxon>
        <taxon>Gammaproteobacteria</taxon>
        <taxon>Oceanospirillales</taxon>
        <taxon>Pleioneaceae</taxon>
        <taxon>Pleionea</taxon>
    </lineage>
</organism>
<dbReference type="EMBL" id="QGGU01000004">
    <property type="protein sequence ID" value="PWK52896.1"/>
    <property type="molecule type" value="Genomic_DNA"/>
</dbReference>
<keyword evidence="1" id="KW-1133">Transmembrane helix</keyword>
<dbReference type="PROSITE" id="PS51257">
    <property type="entry name" value="PROKAR_LIPOPROTEIN"/>
    <property type="match status" value="1"/>
</dbReference>
<keyword evidence="3" id="KW-1185">Reference proteome</keyword>
<keyword evidence="1" id="KW-0472">Membrane</keyword>
<feature type="transmembrane region" description="Helical" evidence="1">
    <location>
        <begin position="88"/>
        <end position="115"/>
    </location>
</feature>
<dbReference type="Proteomes" id="UP000245790">
    <property type="component" value="Unassembled WGS sequence"/>
</dbReference>
<accession>A0A316FYX4</accession>
<sequence>MDFWRNRSLLSKLCLGMIVLVAACLAPELMLLLDLGGIEFVISCLAIYYKPVIEWVRDKIQTVNNIVIITLTHLRICVLSRPASFSIHVTYCCLLVLLTGAVYMPFGAFIPALLVSDAAHLTFI</sequence>
<keyword evidence="1" id="KW-0812">Transmembrane</keyword>